<evidence type="ECO:0000313" key="7">
    <source>
        <dbReference type="EMBL" id="TYL58844.1"/>
    </source>
</evidence>
<sequence>MDNNYRNMNDTNNTNGTNNSDYTSNVNNANTTGNASDAGVNFTMSGNPYNPDESQKAAQTNNTSAESYSQSYNPYSQASAAGQPNTNQSYANQSYANQPYSNQSYNSGTNNNAYGGTSAGSTDNSYSRMNMNGQAYQQTAKPKKQRAPRKPGAFGPFAAKTVAAALIFGLVGGGVFTGVSYIGTRAISNSSTASAKLTTTTSGGTKQTSSGDAKDLTDVSSVVDEVMPSIVAITNTGTVTYNSFFGKQSQQSQSCGSGIIVSEDDDYLYIATNNHVVADSEELTVQFDDDSVVKAEIRGTDPDDDLAVVRVKKADLGKDTYSNIKIATIGDSESVAVGSPAIAIGNALGYGQSVTTGIVSALNRTVTTQDSQTGETVTNNKLIQTDAAINPGNSGGALLNENGEVIGINSVKYSSTEVEGIGYAIPMSVAKPIIESLIQDGKYTNENQAYLGIKGGDVSSEMVAYGFPQGVYVSSVSAGSGAANAGLQEGDIITAVDSTKISSMTELQSALKSYKAGDKVTLTVARQSGRQYEESKVEVTLSSAKDIQQ</sequence>
<evidence type="ECO:0000313" key="8">
    <source>
        <dbReference type="Proteomes" id="UP000324327"/>
    </source>
</evidence>
<dbReference type="SUPFAM" id="SSF50494">
    <property type="entry name" value="Trypsin-like serine proteases"/>
    <property type="match status" value="1"/>
</dbReference>
<dbReference type="InterPro" id="IPR043504">
    <property type="entry name" value="Peptidase_S1_PA_chymotrypsin"/>
</dbReference>
<dbReference type="InterPro" id="IPR051201">
    <property type="entry name" value="Chloro_Bact_Ser_Proteases"/>
</dbReference>
<feature type="region of interest" description="Disordered" evidence="4">
    <location>
        <begin position="193"/>
        <end position="214"/>
    </location>
</feature>
<protein>
    <submittedName>
        <fullName evidence="7">PDZ domain-containing protein</fullName>
    </submittedName>
</protein>
<feature type="transmembrane region" description="Helical" evidence="5">
    <location>
        <begin position="153"/>
        <end position="182"/>
    </location>
</feature>
<dbReference type="InterPro" id="IPR001940">
    <property type="entry name" value="Peptidase_S1C"/>
</dbReference>
<dbReference type="SMART" id="SM00228">
    <property type="entry name" value="PDZ"/>
    <property type="match status" value="1"/>
</dbReference>
<dbReference type="InterPro" id="IPR036034">
    <property type="entry name" value="PDZ_sf"/>
</dbReference>
<dbReference type="InterPro" id="IPR009003">
    <property type="entry name" value="Peptidase_S1_PA"/>
</dbReference>
<feature type="region of interest" description="Disordered" evidence="4">
    <location>
        <begin position="1"/>
        <end position="129"/>
    </location>
</feature>
<keyword evidence="2" id="KW-0645">Protease</keyword>
<comment type="caution">
    <text evidence="7">The sequence shown here is derived from an EMBL/GenBank/DDBJ whole genome shotgun (WGS) entry which is preliminary data.</text>
</comment>
<reference evidence="7 8" key="1">
    <citation type="submission" date="2019-08" db="EMBL/GenBank/DDBJ databases">
        <authorList>
            <person name="Duncan S."/>
            <person name="Walker A."/>
        </authorList>
    </citation>
    <scope>NUCLEOTIDE SEQUENCE [LARGE SCALE GENOMIC DNA]</scope>
    <source>
        <strain evidence="7 8">T3WBe13</strain>
    </source>
</reference>
<dbReference type="PANTHER" id="PTHR43343">
    <property type="entry name" value="PEPTIDASE S12"/>
    <property type="match status" value="1"/>
</dbReference>
<dbReference type="GO" id="GO:0004252">
    <property type="term" value="F:serine-type endopeptidase activity"/>
    <property type="evidence" value="ECO:0007669"/>
    <property type="project" value="InterPro"/>
</dbReference>
<dbReference type="Pfam" id="PF13180">
    <property type="entry name" value="PDZ_2"/>
    <property type="match status" value="1"/>
</dbReference>
<dbReference type="PROSITE" id="PS50106">
    <property type="entry name" value="PDZ"/>
    <property type="match status" value="1"/>
</dbReference>
<name>A0A5S4VMH8_9FIRM</name>
<feature type="compositionally biased region" description="Low complexity" evidence="4">
    <location>
        <begin position="193"/>
        <end position="210"/>
    </location>
</feature>
<feature type="compositionally biased region" description="Polar residues" evidence="4">
    <location>
        <begin position="26"/>
        <end position="35"/>
    </location>
</feature>
<dbReference type="Proteomes" id="UP000324327">
    <property type="component" value="Unassembled WGS sequence"/>
</dbReference>
<feature type="compositionally biased region" description="Low complexity" evidence="4">
    <location>
        <begin position="1"/>
        <end position="25"/>
    </location>
</feature>
<organism evidence="7 8">
    <name type="scientific">Agathobacter rectalis</name>
    <dbReference type="NCBI Taxonomy" id="39491"/>
    <lineage>
        <taxon>Bacteria</taxon>
        <taxon>Bacillati</taxon>
        <taxon>Bacillota</taxon>
        <taxon>Clostridia</taxon>
        <taxon>Lachnospirales</taxon>
        <taxon>Lachnospiraceae</taxon>
        <taxon>Agathobacter</taxon>
    </lineage>
</organism>
<feature type="domain" description="PDZ" evidence="6">
    <location>
        <begin position="437"/>
        <end position="528"/>
    </location>
</feature>
<dbReference type="SUPFAM" id="SSF50156">
    <property type="entry name" value="PDZ domain-like"/>
    <property type="match status" value="1"/>
</dbReference>
<dbReference type="Gene3D" id="2.40.10.10">
    <property type="entry name" value="Trypsin-like serine proteases"/>
    <property type="match status" value="2"/>
</dbReference>
<evidence type="ECO:0000256" key="5">
    <source>
        <dbReference type="SAM" id="Phobius"/>
    </source>
</evidence>
<evidence type="ECO:0000256" key="3">
    <source>
        <dbReference type="ARBA" id="ARBA00022801"/>
    </source>
</evidence>
<keyword evidence="5" id="KW-0812">Transmembrane</keyword>
<keyword evidence="3" id="KW-0378">Hydrolase</keyword>
<evidence type="ECO:0000256" key="4">
    <source>
        <dbReference type="SAM" id="MobiDB-lite"/>
    </source>
</evidence>
<dbReference type="AlphaFoldDB" id="A0A5S4VMH8"/>
<dbReference type="InterPro" id="IPR001478">
    <property type="entry name" value="PDZ"/>
</dbReference>
<evidence type="ECO:0000256" key="2">
    <source>
        <dbReference type="ARBA" id="ARBA00022670"/>
    </source>
</evidence>
<accession>A0A5S4VMH8</accession>
<gene>
    <name evidence="7" type="ORF">FYL31_09115</name>
</gene>
<dbReference type="PRINTS" id="PR00834">
    <property type="entry name" value="PROTEASES2C"/>
</dbReference>
<proteinExistence type="inferred from homology"/>
<feature type="compositionally biased region" description="Polar residues" evidence="4">
    <location>
        <begin position="56"/>
        <end position="129"/>
    </location>
</feature>
<evidence type="ECO:0000259" key="6">
    <source>
        <dbReference type="PROSITE" id="PS50106"/>
    </source>
</evidence>
<keyword evidence="5" id="KW-1133">Transmembrane helix</keyword>
<dbReference type="EMBL" id="VSTF01000009">
    <property type="protein sequence ID" value="TYL58844.1"/>
    <property type="molecule type" value="Genomic_DNA"/>
</dbReference>
<dbReference type="GO" id="GO:0006508">
    <property type="term" value="P:proteolysis"/>
    <property type="evidence" value="ECO:0007669"/>
    <property type="project" value="UniProtKB-KW"/>
</dbReference>
<dbReference type="Pfam" id="PF13365">
    <property type="entry name" value="Trypsin_2"/>
    <property type="match status" value="1"/>
</dbReference>
<comment type="similarity">
    <text evidence="1">Belongs to the peptidase S1C family.</text>
</comment>
<dbReference type="Gene3D" id="2.30.42.10">
    <property type="match status" value="1"/>
</dbReference>
<reference evidence="7 8" key="2">
    <citation type="submission" date="2019-09" db="EMBL/GenBank/DDBJ databases">
        <title>Strain-level analysis of Eubacterium rectale using genomes from metagenomes.</title>
        <authorList>
            <person name="Karcher N."/>
            <person name="Segata N."/>
        </authorList>
    </citation>
    <scope>NUCLEOTIDE SEQUENCE [LARGE SCALE GENOMIC DNA]</scope>
    <source>
        <strain evidence="7 8">T3WBe13</strain>
    </source>
</reference>
<dbReference type="CDD" id="cd06779">
    <property type="entry name" value="cpPDZ_Deg_HtrA-like"/>
    <property type="match status" value="1"/>
</dbReference>
<keyword evidence="5" id="KW-0472">Membrane</keyword>
<evidence type="ECO:0000256" key="1">
    <source>
        <dbReference type="ARBA" id="ARBA00010541"/>
    </source>
</evidence>
<dbReference type="RefSeq" id="WP_148872657.1">
    <property type="nucleotide sequence ID" value="NZ_VSTF01000009.1"/>
</dbReference>
<dbReference type="PANTHER" id="PTHR43343:SF3">
    <property type="entry name" value="PROTEASE DO-LIKE 8, CHLOROPLASTIC"/>
    <property type="match status" value="1"/>
</dbReference>